<organism evidence="2 3">
    <name type="scientific">Melipona bicolor</name>
    <dbReference type="NCBI Taxonomy" id="60889"/>
    <lineage>
        <taxon>Eukaryota</taxon>
        <taxon>Metazoa</taxon>
        <taxon>Ecdysozoa</taxon>
        <taxon>Arthropoda</taxon>
        <taxon>Hexapoda</taxon>
        <taxon>Insecta</taxon>
        <taxon>Pterygota</taxon>
        <taxon>Neoptera</taxon>
        <taxon>Endopterygota</taxon>
        <taxon>Hymenoptera</taxon>
        <taxon>Apocrita</taxon>
        <taxon>Aculeata</taxon>
        <taxon>Apoidea</taxon>
        <taxon>Anthophila</taxon>
        <taxon>Apidae</taxon>
        <taxon>Melipona</taxon>
    </lineage>
</organism>
<gene>
    <name evidence="2" type="ORF">K0M31_014258</name>
</gene>
<proteinExistence type="predicted"/>
<sequence length="219" mass="24225">MTNRKFSETCDVETEKSNETLSVYPVSLPSRKLCSARTARVGIPEISDDVDIGSYEDRVARGGSPFTKSNIRVIYHLAVANAAGEGRCGHSHHKYPDPATPVNRLLKPNWGVAAKNAELPELQTDEDYSSSFREQLPDKWIFTDKFVVHEGLKGREEADGRRRTGKGSISDAIKDNWPPLSNRGSSQPFAWETTTRDSERSGAETTRGTSIPVTMSDNP</sequence>
<dbReference type="EMBL" id="JAHYIQ010000004">
    <property type="protein sequence ID" value="KAK1132890.1"/>
    <property type="molecule type" value="Genomic_DNA"/>
</dbReference>
<evidence type="ECO:0000313" key="2">
    <source>
        <dbReference type="EMBL" id="KAK1132890.1"/>
    </source>
</evidence>
<dbReference type="Proteomes" id="UP001177670">
    <property type="component" value="Unassembled WGS sequence"/>
</dbReference>
<reference evidence="2" key="1">
    <citation type="submission" date="2021-10" db="EMBL/GenBank/DDBJ databases">
        <title>Melipona bicolor Genome sequencing and assembly.</title>
        <authorList>
            <person name="Araujo N.S."/>
            <person name="Arias M.C."/>
        </authorList>
    </citation>
    <scope>NUCLEOTIDE SEQUENCE</scope>
    <source>
        <strain evidence="2">USP_2M_L1-L4_2017</strain>
        <tissue evidence="2">Whole body</tissue>
    </source>
</reference>
<feature type="region of interest" description="Disordered" evidence="1">
    <location>
        <begin position="155"/>
        <end position="219"/>
    </location>
</feature>
<protein>
    <submittedName>
        <fullName evidence="2">Uncharacterized protein</fullName>
    </submittedName>
</protein>
<evidence type="ECO:0000256" key="1">
    <source>
        <dbReference type="SAM" id="MobiDB-lite"/>
    </source>
</evidence>
<name>A0AA40G8X2_9HYME</name>
<evidence type="ECO:0000313" key="3">
    <source>
        <dbReference type="Proteomes" id="UP001177670"/>
    </source>
</evidence>
<accession>A0AA40G8X2</accession>
<keyword evidence="3" id="KW-1185">Reference proteome</keyword>
<feature type="compositionally biased region" description="Polar residues" evidence="1">
    <location>
        <begin position="203"/>
        <end position="219"/>
    </location>
</feature>
<comment type="caution">
    <text evidence="2">The sequence shown here is derived from an EMBL/GenBank/DDBJ whole genome shotgun (WGS) entry which is preliminary data.</text>
</comment>
<dbReference type="AlphaFoldDB" id="A0AA40G8X2"/>